<keyword evidence="4" id="KW-0812">Transmembrane</keyword>
<dbReference type="Proteomes" id="UP000694620">
    <property type="component" value="Chromosome 2"/>
</dbReference>
<proteinExistence type="predicted"/>
<evidence type="ECO:0000256" key="4">
    <source>
        <dbReference type="SAM" id="Phobius"/>
    </source>
</evidence>
<dbReference type="SUPFAM" id="SSF48726">
    <property type="entry name" value="Immunoglobulin"/>
    <property type="match status" value="1"/>
</dbReference>
<reference evidence="6" key="2">
    <citation type="submission" date="2025-08" db="UniProtKB">
        <authorList>
            <consortium name="Ensembl"/>
        </authorList>
    </citation>
    <scope>IDENTIFICATION</scope>
</reference>
<reference evidence="6" key="1">
    <citation type="submission" date="2021-06" db="EMBL/GenBank/DDBJ databases">
        <authorList>
            <consortium name="Wellcome Sanger Institute Data Sharing"/>
        </authorList>
    </citation>
    <scope>NUCLEOTIDE SEQUENCE [LARGE SCALE GENOMIC DNA]</scope>
</reference>
<evidence type="ECO:0000256" key="3">
    <source>
        <dbReference type="ARBA" id="ARBA00043265"/>
    </source>
</evidence>
<keyword evidence="2" id="KW-1064">Adaptive immunity</keyword>
<dbReference type="SMART" id="SM00406">
    <property type="entry name" value="IGv"/>
    <property type="match status" value="1"/>
</dbReference>
<dbReference type="GeneTree" id="ENSGT00940000163847"/>
<feature type="transmembrane region" description="Helical" evidence="4">
    <location>
        <begin position="119"/>
        <end position="141"/>
    </location>
</feature>
<dbReference type="InterPro" id="IPR013106">
    <property type="entry name" value="Ig_V-set"/>
</dbReference>
<keyword evidence="4" id="KW-0472">Membrane</keyword>
<keyword evidence="3" id="KW-1280">Immunoglobulin</keyword>
<evidence type="ECO:0000313" key="7">
    <source>
        <dbReference type="Proteomes" id="UP000694620"/>
    </source>
</evidence>
<dbReference type="GO" id="GO:0002250">
    <property type="term" value="P:adaptive immune response"/>
    <property type="evidence" value="ECO:0007669"/>
    <property type="project" value="UniProtKB-KW"/>
</dbReference>
<dbReference type="AlphaFoldDB" id="A0A8C4RFQ9"/>
<dbReference type="InterPro" id="IPR050199">
    <property type="entry name" value="IgHV"/>
</dbReference>
<protein>
    <recommendedName>
        <fullName evidence="5">Ig-like domain-containing protein</fullName>
    </recommendedName>
</protein>
<evidence type="ECO:0000256" key="2">
    <source>
        <dbReference type="ARBA" id="ARBA00023130"/>
    </source>
</evidence>
<dbReference type="Ensembl" id="ENSECRT00000000992.1">
    <property type="protein sequence ID" value="ENSECRP00000000971.1"/>
    <property type="gene ID" value="ENSECRG00000000666.1"/>
</dbReference>
<feature type="domain" description="Ig-like" evidence="5">
    <location>
        <begin position="13"/>
        <end position="128"/>
    </location>
</feature>
<dbReference type="InterPro" id="IPR036179">
    <property type="entry name" value="Ig-like_dom_sf"/>
</dbReference>
<dbReference type="PROSITE" id="PS50835">
    <property type="entry name" value="IG_LIKE"/>
    <property type="match status" value="1"/>
</dbReference>
<dbReference type="SMART" id="SM00409">
    <property type="entry name" value="IG"/>
    <property type="match status" value="1"/>
</dbReference>
<dbReference type="InterPro" id="IPR007110">
    <property type="entry name" value="Ig-like_dom"/>
</dbReference>
<accession>A0A8C4RFQ9</accession>
<keyword evidence="1" id="KW-0391">Immunity</keyword>
<dbReference type="FunFam" id="2.60.40.10:FF:001594">
    <property type="entry name" value="Immunoglobulin heavy variable 9-4"/>
    <property type="match status" value="1"/>
</dbReference>
<dbReference type="Pfam" id="PF07686">
    <property type="entry name" value="V-set"/>
    <property type="match status" value="1"/>
</dbReference>
<evidence type="ECO:0000313" key="6">
    <source>
        <dbReference type="Ensembl" id="ENSECRP00000000971.1"/>
    </source>
</evidence>
<dbReference type="PANTHER" id="PTHR23266">
    <property type="entry name" value="IMMUNOGLOBULIN HEAVY CHAIN"/>
    <property type="match status" value="1"/>
</dbReference>
<organism evidence="6 7">
    <name type="scientific">Erpetoichthys calabaricus</name>
    <name type="common">Rope fish</name>
    <name type="synonym">Calamoichthys calabaricus</name>
    <dbReference type="NCBI Taxonomy" id="27687"/>
    <lineage>
        <taxon>Eukaryota</taxon>
        <taxon>Metazoa</taxon>
        <taxon>Chordata</taxon>
        <taxon>Craniata</taxon>
        <taxon>Vertebrata</taxon>
        <taxon>Euteleostomi</taxon>
        <taxon>Actinopterygii</taxon>
        <taxon>Polypteriformes</taxon>
        <taxon>Polypteridae</taxon>
        <taxon>Erpetoichthys</taxon>
    </lineage>
</organism>
<dbReference type="GO" id="GO:0005576">
    <property type="term" value="C:extracellular region"/>
    <property type="evidence" value="ECO:0007669"/>
    <property type="project" value="UniProtKB-ARBA"/>
</dbReference>
<dbReference type="InterPro" id="IPR003599">
    <property type="entry name" value="Ig_sub"/>
</dbReference>
<name>A0A8C4RFQ9_ERPCA</name>
<evidence type="ECO:0000256" key="1">
    <source>
        <dbReference type="ARBA" id="ARBA00022859"/>
    </source>
</evidence>
<sequence length="148" mass="16741">MLNLNVSFSDTAADVVLKQSDARQAKPGESVQLKCAVEGFSVSSYWMAWIRQAPGKPLEWLLSYYSSGSEYYNSAIKGRFIPSKDSANFYMQMNDLRADDTAVYYCARDTINSVMFTSFAASSTTTISLMNVFLLLFLCVWRYKSYKS</sequence>
<reference evidence="6" key="3">
    <citation type="submission" date="2025-09" db="UniProtKB">
        <authorList>
            <consortium name="Ensembl"/>
        </authorList>
    </citation>
    <scope>IDENTIFICATION</scope>
</reference>
<dbReference type="InterPro" id="IPR013783">
    <property type="entry name" value="Ig-like_fold"/>
</dbReference>
<keyword evidence="7" id="KW-1185">Reference proteome</keyword>
<dbReference type="Gene3D" id="2.60.40.10">
    <property type="entry name" value="Immunoglobulins"/>
    <property type="match status" value="1"/>
</dbReference>
<dbReference type="GO" id="GO:0019814">
    <property type="term" value="C:immunoglobulin complex"/>
    <property type="evidence" value="ECO:0007669"/>
    <property type="project" value="UniProtKB-KW"/>
</dbReference>
<evidence type="ECO:0000259" key="5">
    <source>
        <dbReference type="PROSITE" id="PS50835"/>
    </source>
</evidence>
<keyword evidence="4" id="KW-1133">Transmembrane helix</keyword>